<gene>
    <name evidence="1" type="ORF">DIABBA_LOCUS11940</name>
</gene>
<dbReference type="AlphaFoldDB" id="A0A9N9TAT5"/>
<proteinExistence type="predicted"/>
<evidence type="ECO:0000313" key="2">
    <source>
        <dbReference type="Proteomes" id="UP001153709"/>
    </source>
</evidence>
<organism evidence="1 2">
    <name type="scientific">Diabrotica balteata</name>
    <name type="common">Banded cucumber beetle</name>
    <dbReference type="NCBI Taxonomy" id="107213"/>
    <lineage>
        <taxon>Eukaryota</taxon>
        <taxon>Metazoa</taxon>
        <taxon>Ecdysozoa</taxon>
        <taxon>Arthropoda</taxon>
        <taxon>Hexapoda</taxon>
        <taxon>Insecta</taxon>
        <taxon>Pterygota</taxon>
        <taxon>Neoptera</taxon>
        <taxon>Endopterygota</taxon>
        <taxon>Coleoptera</taxon>
        <taxon>Polyphaga</taxon>
        <taxon>Cucujiformia</taxon>
        <taxon>Chrysomeloidea</taxon>
        <taxon>Chrysomelidae</taxon>
        <taxon>Galerucinae</taxon>
        <taxon>Diabroticina</taxon>
        <taxon>Diabroticites</taxon>
        <taxon>Diabrotica</taxon>
    </lineage>
</organism>
<keyword evidence="2" id="KW-1185">Reference proteome</keyword>
<dbReference type="EMBL" id="OU898283">
    <property type="protein sequence ID" value="CAG9839142.1"/>
    <property type="molecule type" value="Genomic_DNA"/>
</dbReference>
<sequence>MDNVYIDASKNEDRVGAEIYSEYPSSPANHHQKEVLSSKPSQHLVKVSSRNGPLTSKASLTYLKREIKRRCELPKIAMTNGIALCHFILKELKVYKRLCGKIQLQLQLKYFGHFLRSYKDNMEQLVIYGKVKGQRPRGISPTRWIDLIIGS</sequence>
<evidence type="ECO:0000313" key="1">
    <source>
        <dbReference type="EMBL" id="CAG9839142.1"/>
    </source>
</evidence>
<dbReference type="OrthoDB" id="7490433at2759"/>
<name>A0A9N9TAT5_DIABA</name>
<reference evidence="1" key="1">
    <citation type="submission" date="2022-01" db="EMBL/GenBank/DDBJ databases">
        <authorList>
            <person name="King R."/>
        </authorList>
    </citation>
    <scope>NUCLEOTIDE SEQUENCE</scope>
</reference>
<accession>A0A9N9TAT5</accession>
<protein>
    <submittedName>
        <fullName evidence="1">Uncharacterized protein</fullName>
    </submittedName>
</protein>
<dbReference type="Proteomes" id="UP001153709">
    <property type="component" value="Chromosome 8"/>
</dbReference>